<gene>
    <name evidence="1" type="ORF">DTL42_24710</name>
</gene>
<reference evidence="1 2" key="1">
    <citation type="submission" date="2018-07" db="EMBL/GenBank/DDBJ databases">
        <title>Comparative genomes isolates from brazilian mangrove.</title>
        <authorList>
            <person name="De Araujo J.E."/>
            <person name="Taketani R.G."/>
            <person name="Silva M.C.P."/>
            <person name="Lourenco M.V."/>
            <person name="Oliveira V.M."/>
            <person name="Andreote F.D."/>
        </authorList>
    </citation>
    <scope>NUCLEOTIDE SEQUENCE [LARGE SCALE GENOMIC DNA]</scope>
    <source>
        <strain evidence="1 2">HEX PRIS-MGV</strain>
    </source>
</reference>
<proteinExistence type="predicted"/>
<evidence type="ECO:0000313" key="1">
    <source>
        <dbReference type="EMBL" id="RCS40576.1"/>
    </source>
</evidence>
<dbReference type="AlphaFoldDB" id="A0A368KJ27"/>
<name>A0A368KJ27_9BACT</name>
<dbReference type="Proteomes" id="UP000253562">
    <property type="component" value="Unassembled WGS sequence"/>
</dbReference>
<protein>
    <submittedName>
        <fullName evidence="1">Uncharacterized protein</fullName>
    </submittedName>
</protein>
<dbReference type="InterPro" id="IPR007825">
    <property type="entry name" value="Major_OMP_Legionella"/>
</dbReference>
<organism evidence="1 2">
    <name type="scientific">Bremerella cremea</name>
    <dbReference type="NCBI Taxonomy" id="1031537"/>
    <lineage>
        <taxon>Bacteria</taxon>
        <taxon>Pseudomonadati</taxon>
        <taxon>Planctomycetota</taxon>
        <taxon>Planctomycetia</taxon>
        <taxon>Pirellulales</taxon>
        <taxon>Pirellulaceae</taxon>
        <taxon>Bremerella</taxon>
    </lineage>
</organism>
<sequence>MLKAYQRVVGAAMHLADLDGKGLSWKLFLGGNAMDRGIWVALLPAMMIAAAGVAKAEEVKLTSYDDLLTRMENLEHQVNTQSAQMYQAIPCEPCATSQQCGKYYGSYEAVFLTPFQSNNTGIIAQNDPVIEHLGFDWEMKYSNRFELGYLAPTGGLGWRARYWQFDQSSSFAVDSNAGLIQDEGAIIWAATDTVIGLVDVDTAVMTQSIDAQVFDLELQTLSTKNFLFSGGFRYAEFDQSYLAVTDSGIAMGNMDFRGYGPTLAAEYQRNVWCGWDLFANGRGSILFGQQSFRASNNNDPTIMDIRNTGSLASSLEMQMGLKWTSRNERFFFKSALEAQYWANVGSPNPAATYTDSSDKANADDVLNENLGFVGFTVGGGFQY</sequence>
<dbReference type="EMBL" id="QPEX01000046">
    <property type="protein sequence ID" value="RCS40576.1"/>
    <property type="molecule type" value="Genomic_DNA"/>
</dbReference>
<evidence type="ECO:0000313" key="2">
    <source>
        <dbReference type="Proteomes" id="UP000253562"/>
    </source>
</evidence>
<comment type="caution">
    <text evidence="1">The sequence shown here is derived from an EMBL/GenBank/DDBJ whole genome shotgun (WGS) entry which is preliminary data.</text>
</comment>
<dbReference type="Pfam" id="PF05150">
    <property type="entry name" value="Legionella_OMP"/>
    <property type="match status" value="1"/>
</dbReference>
<accession>A0A368KJ27</accession>